<evidence type="ECO:0000313" key="2">
    <source>
        <dbReference type="EMBL" id="POV95139.1"/>
    </source>
</evidence>
<organism evidence="2 3">
    <name type="scientific">Puccinia striiformis</name>
    <dbReference type="NCBI Taxonomy" id="27350"/>
    <lineage>
        <taxon>Eukaryota</taxon>
        <taxon>Fungi</taxon>
        <taxon>Dikarya</taxon>
        <taxon>Basidiomycota</taxon>
        <taxon>Pucciniomycotina</taxon>
        <taxon>Pucciniomycetes</taxon>
        <taxon>Pucciniales</taxon>
        <taxon>Pucciniaceae</taxon>
        <taxon>Puccinia</taxon>
    </lineage>
</organism>
<feature type="region of interest" description="Disordered" evidence="1">
    <location>
        <begin position="1"/>
        <end position="121"/>
    </location>
</feature>
<keyword evidence="3" id="KW-1185">Reference proteome</keyword>
<sequence length="480" mass="51647">MVHIDPTLVQSKASDAMSQPSSTAAPPPAPLVTGSTAPAAPATKPKRTRRTKAQMALARQQGPPTPPTGSSRANRTRSRRGRGGASGSGTQPARRTRPRACQTNTAPSPTGSTEDEPDSNPQFILTDFQNICSYLEEERNYAQLYGSGSQTEVGPRVVTKAAAYEMFAVYINDRSASRLSLTGKQLRQRIDAYKKKFVAAKNWMDNTGAGIEEGGYAHTLPALLEEKCPCYDRMDGIFGAKPNVTPLAQYESQGGMDLYGFDTNEDPDDDKRPPPGSPEVFYRGCSQTQRSNESLDLGASLSSTLSDLGLKQVGGNNDNTSAGENVAPTPTKSATGESARPGPNIANTASQPANHPESATNAASQPANHPEPVTNTARFPNQSTGDRSVPAPRRDSGQANKAKSSIAAAFEASTDKKFEYLDKHMAMEKDKFSWEKEKYNNEREATLNRSNIKKAAAEQWLLEGRSVAEVEALMRAIYGV</sequence>
<reference evidence="3" key="3">
    <citation type="journal article" date="2018" name="Mol. Plant Microbe Interact.">
        <title>Genome sequence resources for the wheat stripe rust pathogen (Puccinia striiformis f. sp. tritici) and the barley stripe rust pathogen (Puccinia striiformis f. sp. hordei).</title>
        <authorList>
            <person name="Xia C."/>
            <person name="Wang M."/>
            <person name="Yin C."/>
            <person name="Cornejo O.E."/>
            <person name="Hulbert S.H."/>
            <person name="Chen X."/>
        </authorList>
    </citation>
    <scope>NUCLEOTIDE SEQUENCE [LARGE SCALE GENOMIC DNA]</scope>
    <source>
        <strain evidence="3">93TX-2</strain>
    </source>
</reference>
<evidence type="ECO:0000313" key="3">
    <source>
        <dbReference type="Proteomes" id="UP000238274"/>
    </source>
</evidence>
<feature type="compositionally biased region" description="Polar residues" evidence="1">
    <location>
        <begin position="101"/>
        <end position="112"/>
    </location>
</feature>
<dbReference type="EMBL" id="PKSM01000435">
    <property type="protein sequence ID" value="POV95139.1"/>
    <property type="molecule type" value="Genomic_DNA"/>
</dbReference>
<feature type="region of interest" description="Disordered" evidence="1">
    <location>
        <begin position="310"/>
        <end position="406"/>
    </location>
</feature>
<dbReference type="PANTHER" id="PTHR33246">
    <property type="entry name" value="CCHC-TYPE DOMAIN-CONTAINING PROTEIN"/>
    <property type="match status" value="1"/>
</dbReference>
<accession>A0A2S4UCZ2</accession>
<dbReference type="PANTHER" id="PTHR33246:SF51">
    <property type="entry name" value="MYB_SANT-LIKE DOMAIN-CONTAINING PROTEIN"/>
    <property type="match status" value="1"/>
</dbReference>
<feature type="compositionally biased region" description="Polar residues" evidence="1">
    <location>
        <begin position="345"/>
        <end position="386"/>
    </location>
</feature>
<dbReference type="Proteomes" id="UP000238274">
    <property type="component" value="Unassembled WGS sequence"/>
</dbReference>
<dbReference type="AlphaFoldDB" id="A0A2S4UCZ2"/>
<gene>
    <name evidence="2" type="ORF">PSHT_15825</name>
</gene>
<name>A0A2S4UCZ2_9BASI</name>
<feature type="region of interest" description="Disordered" evidence="1">
    <location>
        <begin position="255"/>
        <end position="280"/>
    </location>
</feature>
<feature type="compositionally biased region" description="Polar residues" evidence="1">
    <location>
        <begin position="314"/>
        <end position="336"/>
    </location>
</feature>
<proteinExistence type="predicted"/>
<evidence type="ECO:0008006" key="4">
    <source>
        <dbReference type="Google" id="ProtNLM"/>
    </source>
</evidence>
<reference evidence="3" key="2">
    <citation type="journal article" date="2018" name="BMC Genomics">
        <title>Genomic insights into host adaptation between the wheat stripe rust pathogen (Puccinia striiformis f. sp. tritici) and the barley stripe rust pathogen (Puccinia striiformis f. sp. hordei).</title>
        <authorList>
            <person name="Xia C."/>
            <person name="Wang M."/>
            <person name="Yin C."/>
            <person name="Cornejo O.E."/>
            <person name="Hulbert S.H."/>
            <person name="Chen X."/>
        </authorList>
    </citation>
    <scope>NUCLEOTIDE SEQUENCE [LARGE SCALE GENOMIC DNA]</scope>
    <source>
        <strain evidence="3">93TX-2</strain>
    </source>
</reference>
<protein>
    <recommendedName>
        <fullName evidence="4">Myb/SANT-like domain-containing protein</fullName>
    </recommendedName>
</protein>
<dbReference type="OrthoDB" id="2507728at2759"/>
<dbReference type="VEuPathDB" id="FungiDB:PSHT_15825"/>
<comment type="caution">
    <text evidence="2">The sequence shown here is derived from an EMBL/GenBank/DDBJ whole genome shotgun (WGS) entry which is preliminary data.</text>
</comment>
<dbReference type="VEuPathDB" id="FungiDB:PSTT_16080"/>
<evidence type="ECO:0000256" key="1">
    <source>
        <dbReference type="SAM" id="MobiDB-lite"/>
    </source>
</evidence>
<reference evidence="2 3" key="1">
    <citation type="submission" date="2017-12" db="EMBL/GenBank/DDBJ databases">
        <title>Gene loss provides genomic basis for host adaptation in cereal stripe rust fungi.</title>
        <authorList>
            <person name="Xia C."/>
        </authorList>
    </citation>
    <scope>NUCLEOTIDE SEQUENCE [LARGE SCALE GENOMIC DNA]</scope>
    <source>
        <strain evidence="2 3">93TX-2</strain>
    </source>
</reference>
<feature type="compositionally biased region" description="Polar residues" evidence="1">
    <location>
        <begin position="8"/>
        <end position="17"/>
    </location>
</feature>